<organism evidence="2 3">
    <name type="scientific">Achromobacter ruhlandii</name>
    <dbReference type="NCBI Taxonomy" id="72557"/>
    <lineage>
        <taxon>Bacteria</taxon>
        <taxon>Pseudomonadati</taxon>
        <taxon>Pseudomonadota</taxon>
        <taxon>Betaproteobacteria</taxon>
        <taxon>Burkholderiales</taxon>
        <taxon>Alcaligenaceae</taxon>
        <taxon>Achromobacter</taxon>
    </lineage>
</organism>
<gene>
    <name evidence="2" type="ORF">HGQ98_00350</name>
</gene>
<protein>
    <submittedName>
        <fullName evidence="2">Uncharacterized protein</fullName>
    </submittedName>
</protein>
<comment type="caution">
    <text evidence="2">The sequence shown here is derived from an EMBL/GenBank/DDBJ whole genome shotgun (WGS) entry which is preliminary data.</text>
</comment>
<dbReference type="Proteomes" id="UP000542405">
    <property type="component" value="Unassembled WGS sequence"/>
</dbReference>
<name>A0A848NCR8_9BURK</name>
<dbReference type="AlphaFoldDB" id="A0A848NCR8"/>
<evidence type="ECO:0000313" key="2">
    <source>
        <dbReference type="EMBL" id="NMU88341.1"/>
    </source>
</evidence>
<accession>A0A848NCR8</accession>
<evidence type="ECO:0000256" key="1">
    <source>
        <dbReference type="SAM" id="Phobius"/>
    </source>
</evidence>
<dbReference type="RefSeq" id="WP_116522973.1">
    <property type="nucleotide sequence ID" value="NZ_JABBZE010000001.1"/>
</dbReference>
<keyword evidence="1" id="KW-0812">Transmembrane</keyword>
<reference evidence="2 3" key="1">
    <citation type="submission" date="2020-04" db="EMBL/GenBank/DDBJ databases">
        <title>Achromobacter ruhlandii genome sequencing and assembly.</title>
        <authorList>
            <person name="Martins R.C.R."/>
            <person name="Perdigao-Neto L.V."/>
            <person name="Levin A.S.S."/>
            <person name="Costa S.F."/>
        </authorList>
    </citation>
    <scope>NUCLEOTIDE SEQUENCE [LARGE SCALE GENOMIC DNA]</scope>
    <source>
        <strain evidence="2 3">9035ralo</strain>
    </source>
</reference>
<keyword evidence="1" id="KW-0472">Membrane</keyword>
<keyword evidence="1" id="KW-1133">Transmembrane helix</keyword>
<dbReference type="EMBL" id="JABBZE010000001">
    <property type="protein sequence ID" value="NMU88341.1"/>
    <property type="molecule type" value="Genomic_DNA"/>
</dbReference>
<sequence length="129" mass="13483">MTDVPQTAPAPPRSKVELLYQEILRESHQLIGRLEQIALQQADVQQAQSALPGTIRQAGQEAATQAADHASRAMLDATRALARATSELRVSSRSAQGALPATAWRAGLLCVAGSFLGGALCAAVLALTL</sequence>
<evidence type="ECO:0000313" key="3">
    <source>
        <dbReference type="Proteomes" id="UP000542405"/>
    </source>
</evidence>
<feature type="transmembrane region" description="Helical" evidence="1">
    <location>
        <begin position="106"/>
        <end position="127"/>
    </location>
</feature>
<proteinExistence type="predicted"/>